<evidence type="ECO:0000256" key="1">
    <source>
        <dbReference type="SAM" id="Phobius"/>
    </source>
</evidence>
<reference evidence="2 3" key="1">
    <citation type="submission" date="2021-05" db="EMBL/GenBank/DDBJ databases">
        <title>Novel Bacillus species.</title>
        <authorList>
            <person name="Liu G."/>
        </authorList>
    </citation>
    <scope>NUCLEOTIDE SEQUENCE [LARGE SCALE GENOMIC DNA]</scope>
    <source>
        <strain evidence="3">FJAT-49780</strain>
    </source>
</reference>
<gene>
    <name evidence="2" type="ORF">KHA97_06110</name>
</gene>
<keyword evidence="1" id="KW-0812">Transmembrane</keyword>
<sequence length="164" mass="18894">MMNIKNVMNDQNGFTLLDSIFSMLILSLIMSLMPLIFHSFAAIDRTIKVDEDYEWNLFLIQLRNELEDANMVLVSSNRIIIDKKVGGVFYETYGHSIRRTVNDKGHEVVLQHVPSVLFSQHGQMLKLNVAFANGVKEEALFVIPLDKGEEEVLEMKMEQRSQLY</sequence>
<dbReference type="EMBL" id="JAGYPG010000001">
    <property type="protein sequence ID" value="MBS4194646.1"/>
    <property type="molecule type" value="Genomic_DNA"/>
</dbReference>
<dbReference type="Proteomes" id="UP000681414">
    <property type="component" value="Unassembled WGS sequence"/>
</dbReference>
<dbReference type="AlphaFoldDB" id="A0A942YHQ0"/>
<dbReference type="NCBIfam" id="NF041002">
    <property type="entry name" value="pilin_ComGF"/>
    <property type="match status" value="1"/>
</dbReference>
<dbReference type="RefSeq" id="WP_213123811.1">
    <property type="nucleotide sequence ID" value="NZ_JAGYPG010000001.1"/>
</dbReference>
<protein>
    <recommendedName>
        <fullName evidence="4">Competence protein ComGF</fullName>
    </recommendedName>
</protein>
<evidence type="ECO:0000313" key="2">
    <source>
        <dbReference type="EMBL" id="MBS4194646.1"/>
    </source>
</evidence>
<dbReference type="Pfam" id="PF15980">
    <property type="entry name" value="ComGF"/>
    <property type="match status" value="1"/>
</dbReference>
<keyword evidence="3" id="KW-1185">Reference proteome</keyword>
<organism evidence="2 3">
    <name type="scientific">Lederbergia citri</name>
    <dbReference type="NCBI Taxonomy" id="2833580"/>
    <lineage>
        <taxon>Bacteria</taxon>
        <taxon>Bacillati</taxon>
        <taxon>Bacillota</taxon>
        <taxon>Bacilli</taxon>
        <taxon>Bacillales</taxon>
        <taxon>Bacillaceae</taxon>
        <taxon>Lederbergia</taxon>
    </lineage>
</organism>
<evidence type="ECO:0000313" key="3">
    <source>
        <dbReference type="Proteomes" id="UP000681414"/>
    </source>
</evidence>
<accession>A0A942YHQ0</accession>
<keyword evidence="1" id="KW-0472">Membrane</keyword>
<evidence type="ECO:0008006" key="4">
    <source>
        <dbReference type="Google" id="ProtNLM"/>
    </source>
</evidence>
<proteinExistence type="predicted"/>
<comment type="caution">
    <text evidence="2">The sequence shown here is derived from an EMBL/GenBank/DDBJ whole genome shotgun (WGS) entry which is preliminary data.</text>
</comment>
<dbReference type="InterPro" id="IPR016977">
    <property type="entry name" value="ComGF"/>
</dbReference>
<feature type="transmembrane region" description="Helical" evidence="1">
    <location>
        <begin position="20"/>
        <end position="43"/>
    </location>
</feature>
<name>A0A942YHQ0_9BACI</name>
<keyword evidence="1" id="KW-1133">Transmembrane helix</keyword>